<name>A0A336M9X0_CULSO</name>
<dbReference type="EMBL" id="UFQT01000768">
    <property type="protein sequence ID" value="SSX27076.1"/>
    <property type="molecule type" value="Genomic_DNA"/>
</dbReference>
<gene>
    <name evidence="2" type="primary">CSON014149</name>
</gene>
<organism evidence="2">
    <name type="scientific">Culicoides sonorensis</name>
    <name type="common">Biting midge</name>
    <dbReference type="NCBI Taxonomy" id="179676"/>
    <lineage>
        <taxon>Eukaryota</taxon>
        <taxon>Metazoa</taxon>
        <taxon>Ecdysozoa</taxon>
        <taxon>Arthropoda</taxon>
        <taxon>Hexapoda</taxon>
        <taxon>Insecta</taxon>
        <taxon>Pterygota</taxon>
        <taxon>Neoptera</taxon>
        <taxon>Endopterygota</taxon>
        <taxon>Diptera</taxon>
        <taxon>Nematocera</taxon>
        <taxon>Chironomoidea</taxon>
        <taxon>Ceratopogonidae</taxon>
        <taxon>Ceratopogoninae</taxon>
        <taxon>Culicoides</taxon>
        <taxon>Monoculicoides</taxon>
    </lineage>
</organism>
<evidence type="ECO:0000313" key="2">
    <source>
        <dbReference type="EMBL" id="SSX27076.1"/>
    </source>
</evidence>
<accession>A0A336M9X0</accession>
<dbReference type="AlphaFoldDB" id="A0A336M9X0"/>
<dbReference type="GO" id="GO:0005615">
    <property type="term" value="C:extracellular space"/>
    <property type="evidence" value="ECO:0007669"/>
    <property type="project" value="TreeGrafter"/>
</dbReference>
<dbReference type="VEuPathDB" id="VectorBase:CSON014149"/>
<sequence length="399" mass="44003">MEQKVDELDSLMSKCLIGTDGMKNREKCRPASGNDATPGVMRQRSVFTAGKTKFNPAAPPFISRSNSFVQGHSSESAIRTLDMKHRDIPISLIGPTQLPVNSRIWNSIAARPSRSVDDSSMRNHHHASPSNHHLGRPMSARNLVLDSRPFGPCAMPNGTIQIRLRDGIRIDMTVDRAIRVVNSKEKIIIAMSGNSSSASLSHPNGQVFQHGGLVEIVGYDGMKRNNYVRFAKMWQKGISLTSEGCALIYLVDAAGTRTTSDAISFDINRDYTIPVFLSGSHQGPNFVDEAINITNNTSFWLNDDSSETFEINGYRITQTTDGLVRVTRANNRCIIRTSPNNGSATITSPFIHCTASLGATSHLFVRRGERRMHFDGASFVVRNAGHSAGFDEHNRLRVY</sequence>
<dbReference type="PANTHER" id="PTHR39075:SF1">
    <property type="entry name" value="FI19908P1"/>
    <property type="match status" value="1"/>
</dbReference>
<feature type="region of interest" description="Disordered" evidence="1">
    <location>
        <begin position="114"/>
        <end position="137"/>
    </location>
</feature>
<reference evidence="2" key="1">
    <citation type="submission" date="2018-07" db="EMBL/GenBank/DDBJ databases">
        <authorList>
            <person name="Quirk P.G."/>
            <person name="Krulwich T.A."/>
        </authorList>
    </citation>
    <scope>NUCLEOTIDE SEQUENCE</scope>
</reference>
<proteinExistence type="predicted"/>
<protein>
    <submittedName>
        <fullName evidence="2">CSON014149 protein</fullName>
    </submittedName>
</protein>
<dbReference type="PANTHER" id="PTHR39075">
    <property type="entry name" value="FI19908P1"/>
    <property type="match status" value="1"/>
</dbReference>
<evidence type="ECO:0000256" key="1">
    <source>
        <dbReference type="SAM" id="MobiDB-lite"/>
    </source>
</evidence>
<dbReference type="OMA" id="IRFAKMW"/>